<dbReference type="EMBL" id="CP053587">
    <property type="protein sequence ID" value="WNZ27480.1"/>
    <property type="molecule type" value="Genomic_DNA"/>
</dbReference>
<evidence type="ECO:0000313" key="2">
    <source>
        <dbReference type="EMBL" id="WNZ27480.1"/>
    </source>
</evidence>
<dbReference type="SUPFAM" id="SSF51126">
    <property type="entry name" value="Pectin lyase-like"/>
    <property type="match status" value="3"/>
</dbReference>
<dbReference type="InterPro" id="IPR011050">
    <property type="entry name" value="Pectin_lyase_fold/virulence"/>
</dbReference>
<dbReference type="InterPro" id="IPR012334">
    <property type="entry name" value="Pectin_lyas_fold"/>
</dbReference>
<dbReference type="Gene3D" id="2.160.20.10">
    <property type="entry name" value="Single-stranded right-handed beta-helix, Pectin lyase-like"/>
    <property type="match status" value="3"/>
</dbReference>
<name>A0AA97AJ78_9CYAN</name>
<reference evidence="2" key="1">
    <citation type="submission" date="2020-05" db="EMBL/GenBank/DDBJ databases">
        <authorList>
            <person name="Zhu T."/>
            <person name="Keshari N."/>
            <person name="Lu X."/>
        </authorList>
    </citation>
    <scope>NUCLEOTIDE SEQUENCE</scope>
    <source>
        <strain evidence="2">NK1-12</strain>
    </source>
</reference>
<sequence>MGNERSVVVPTNATEDRITGGAQRGRNLFHSFREFNVGESRQLYFVNPSNVGRIFTRVTGNNPSNLLGTLGVQGGADLMLLNPNGVVIGENARLDIQGSLLITTANAIQLGEQGFFSAINPELPSPLLTVNPSALWFNQLNAAPIVHRADSPLNIASPGFSSAFGLQMPTGRSLLLIGGDITLDGGGIVAPGGQVHLVAAGGPGVVGLSPEDSSLSLPEGMPRADISIINGSSIISTGNGSGAITVQGRTISLLNNSTIETGIARNSEADNQRIGDIELNATGVIDIVNSSYVENAVFPEATGISGDINVQAQKITLVGDNTRLRVTTFGNGSAGSLTIDTRQLTVAGGAQISSSTFGNGNAGTLHIQASDAVLLSGESLDQQSPGGIFSQVAPSASGQGGRILLETNRLTINDGSSIQITTFGSGNAGTVRIRANEIDIFRANQETEFATGIVAGIEGNIPSDPSNRRSGGRIRINANRLSLRNGGQVRAETNGTGDSGSIGIAARAIELTGNSLIIGSVREGAVGNGSPIRITAQSLFAEGGSQIGSFVTRQFRRDGQLIPGGRGNGGNIRIHVSDTITLFGTSRDGFSSGIFTSTERGARGEAGNIRIRVGNLQITDGAAIVANTSNAGDGGQIAIDARQITAQNGGQIATASRSRGLAGNISLRVTGDITLAGRDLDFANRRERARVGIKNRSEGELLSDIIVTEGSASGIFANTSSSGDGGRVSLNARSLSLTDRAAISARSQGEGVAGNIILNVDETLNVINSDITTSAANSSGGSINLTSERIRLRGDGDIRTEVASDVGNGGDITLTADSVVAFDDSDILAFAGNQGGDITFNTPAGFFAGGRQAVAASSTANLDQNNQVNINADGRVAGTIALPDVSFIENSLSALTETAINTDQLLANSCIARTQQGGTFLITGTGGLPAAPGNDAASTYPTGEVRTIPTEAETDSNWQPGDPIVEPQGVYRLPDGRWVMSRECTNRRTQSE</sequence>
<dbReference type="AlphaFoldDB" id="A0AA97AJ78"/>
<dbReference type="NCBIfam" id="TIGR01901">
    <property type="entry name" value="adhes_NPXG"/>
    <property type="match status" value="1"/>
</dbReference>
<feature type="domain" description="Filamentous haemagglutinin FhaB/tRNA nuclease CdiA-like TPS" evidence="1">
    <location>
        <begin position="2"/>
        <end position="111"/>
    </location>
</feature>
<dbReference type="InterPro" id="IPR008638">
    <property type="entry name" value="FhaB/CdiA-like_TPS"/>
</dbReference>
<accession>A0AA97AJ78</accession>
<dbReference type="Pfam" id="PF05860">
    <property type="entry name" value="TPS"/>
    <property type="match status" value="1"/>
</dbReference>
<dbReference type="SMART" id="SM00912">
    <property type="entry name" value="Haemagg_act"/>
    <property type="match status" value="1"/>
</dbReference>
<proteinExistence type="predicted"/>
<organism evidence="2">
    <name type="scientific">Leptolyngbya sp. NK1-12</name>
    <dbReference type="NCBI Taxonomy" id="2547451"/>
    <lineage>
        <taxon>Bacteria</taxon>
        <taxon>Bacillati</taxon>
        <taxon>Cyanobacteriota</taxon>
        <taxon>Cyanophyceae</taxon>
        <taxon>Leptolyngbyales</taxon>
        <taxon>Leptolyngbyaceae</taxon>
        <taxon>Leptolyngbya group</taxon>
        <taxon>Leptolyngbya</taxon>
    </lineage>
</organism>
<protein>
    <submittedName>
        <fullName evidence="2">Filamentous hemagglutinin N-terminal domain-containing protein</fullName>
    </submittedName>
</protein>
<gene>
    <name evidence="2" type="ORF">HJG54_31880</name>
</gene>
<evidence type="ECO:0000259" key="1">
    <source>
        <dbReference type="SMART" id="SM00912"/>
    </source>
</evidence>